<dbReference type="EMBL" id="CP146256">
    <property type="protein sequence ID" value="XAH74745.1"/>
    <property type="molecule type" value="Genomic_DNA"/>
</dbReference>
<evidence type="ECO:0000313" key="1">
    <source>
        <dbReference type="EMBL" id="XAH74745.1"/>
    </source>
</evidence>
<dbReference type="PANTHER" id="PTHR36455:SF1">
    <property type="entry name" value="BLR8292 PROTEIN"/>
    <property type="match status" value="1"/>
</dbReference>
<dbReference type="RefSeq" id="WP_342758326.1">
    <property type="nucleotide sequence ID" value="NZ_CP146256.1"/>
</dbReference>
<accession>A0ABZ3EYW0</accession>
<keyword evidence="2" id="KW-1185">Reference proteome</keyword>
<reference evidence="1 2" key="1">
    <citation type="submission" date="2024-02" db="EMBL/GenBank/DDBJ databases">
        <title>Bacterial strain from lacustrine sediment.</title>
        <authorList>
            <person name="Petit C."/>
            <person name="Fadhlaoui K."/>
        </authorList>
    </citation>
    <scope>NUCLEOTIDE SEQUENCE [LARGE SCALE GENOMIC DNA]</scope>
    <source>
        <strain evidence="1 2">IPX-CK</strain>
    </source>
</reference>
<dbReference type="Proteomes" id="UP001451571">
    <property type="component" value="Chromosome"/>
</dbReference>
<dbReference type="Pfam" id="PF05717">
    <property type="entry name" value="TnpB_IS66"/>
    <property type="match status" value="1"/>
</dbReference>
<proteinExistence type="predicted"/>
<organism evidence="1 2">
    <name type="scientific">Kineothrix sedimenti</name>
    <dbReference type="NCBI Taxonomy" id="3123317"/>
    <lineage>
        <taxon>Bacteria</taxon>
        <taxon>Bacillati</taxon>
        <taxon>Bacillota</taxon>
        <taxon>Clostridia</taxon>
        <taxon>Lachnospirales</taxon>
        <taxon>Lachnospiraceae</taxon>
        <taxon>Kineothrix</taxon>
    </lineage>
</organism>
<dbReference type="InterPro" id="IPR008878">
    <property type="entry name" value="Transposase_IS66_Orf2"/>
</dbReference>
<dbReference type="PANTHER" id="PTHR36455">
    <property type="match status" value="1"/>
</dbReference>
<gene>
    <name evidence="1" type="primary">tnpB</name>
    <name evidence="1" type="ORF">V6984_02975</name>
</gene>
<name>A0ABZ3EYW0_9FIRM</name>
<sequence length="98" mass="11569">MRKQIDGLATLVQQQFKLDPFAQAIFIFCGRKRDRIKVLHWEGDGFLLMYKRLEGGSFQWPRSEEDVRELTIQQYRWLLEGLSVEQKTAIPTVTARQL</sequence>
<dbReference type="NCBIfam" id="NF033819">
    <property type="entry name" value="IS66_TnpB"/>
    <property type="match status" value="1"/>
</dbReference>
<evidence type="ECO:0000313" key="2">
    <source>
        <dbReference type="Proteomes" id="UP001451571"/>
    </source>
</evidence>
<protein>
    <submittedName>
        <fullName evidence="1">IS66 family insertion sequence element accessory protein TnpB</fullName>
    </submittedName>
</protein>